<dbReference type="SUPFAM" id="SSF53474">
    <property type="entry name" value="alpha/beta-Hydrolases"/>
    <property type="match status" value="1"/>
</dbReference>
<sequence>MQTEPIIKSPIAVIRDVELLKDGTPMVYKKTEQGELTLHCFFPPGHEQTDHRTAVVFFHGGQWDNEMTSQFAPQALNFVSEGAVGIVVEYRVSSVHNTTPMEAIADAQTAILWIRKNNRYLGVDPEKVVAGGAGSGAHIALCAAMHKKVENDGFYSGKPDALILFSAIIDTTNKGIGMSKFASRREATRTSPTKNVRRKLPPMIFFHGVADPTVPVATVEKFCRRLQGKRNIARFVPFNRATHSFFNFNVNQQHFVQTLEAANGFLAEQGFLDLDPSVGQFVDY</sequence>
<proteinExistence type="inferred from homology"/>
<evidence type="ECO:0000259" key="3">
    <source>
        <dbReference type="Pfam" id="PF20434"/>
    </source>
</evidence>
<dbReference type="STRING" id="1123071.SAMN02745181_0643"/>
<dbReference type="InParanoid" id="A0A1M6D4H8"/>
<dbReference type="Gene3D" id="3.40.50.1820">
    <property type="entry name" value="alpha/beta hydrolase"/>
    <property type="match status" value="1"/>
</dbReference>
<evidence type="ECO:0000256" key="2">
    <source>
        <dbReference type="ARBA" id="ARBA00022801"/>
    </source>
</evidence>
<keyword evidence="2" id="KW-0378">Hydrolase</keyword>
<comment type="similarity">
    <text evidence="1">Belongs to the 'GDXG' lipolytic enzyme family.</text>
</comment>
<gene>
    <name evidence="4" type="ORF">SAMN02745181_0643</name>
</gene>
<evidence type="ECO:0000313" key="5">
    <source>
        <dbReference type="Proteomes" id="UP000184510"/>
    </source>
</evidence>
<dbReference type="GO" id="GO:0004806">
    <property type="term" value="F:triacylglycerol lipase activity"/>
    <property type="evidence" value="ECO:0007669"/>
    <property type="project" value="TreeGrafter"/>
</dbReference>
<protein>
    <submittedName>
        <fullName evidence="4">Acetyl esterase/lipase</fullName>
    </submittedName>
</protein>
<name>A0A1M6D4H8_9BACT</name>
<evidence type="ECO:0000256" key="1">
    <source>
        <dbReference type="ARBA" id="ARBA00010515"/>
    </source>
</evidence>
<accession>A0A1M6D4H8</accession>
<dbReference type="InterPro" id="IPR049492">
    <property type="entry name" value="BD-FAE-like_dom"/>
</dbReference>
<reference evidence="4 5" key="1">
    <citation type="submission" date="2016-11" db="EMBL/GenBank/DDBJ databases">
        <authorList>
            <person name="Jaros S."/>
            <person name="Januszkiewicz K."/>
            <person name="Wedrychowicz H."/>
        </authorList>
    </citation>
    <scope>NUCLEOTIDE SEQUENCE [LARGE SCALE GENOMIC DNA]</scope>
    <source>
        <strain evidence="4 5">DSM 18772</strain>
    </source>
</reference>
<dbReference type="RefSeq" id="WP_143158038.1">
    <property type="nucleotide sequence ID" value="NZ_FQYR01000002.1"/>
</dbReference>
<keyword evidence="5" id="KW-1185">Reference proteome</keyword>
<dbReference type="InterPro" id="IPR029058">
    <property type="entry name" value="AB_hydrolase_fold"/>
</dbReference>
<organism evidence="4 5">
    <name type="scientific">Rubritalea squalenifaciens DSM 18772</name>
    <dbReference type="NCBI Taxonomy" id="1123071"/>
    <lineage>
        <taxon>Bacteria</taxon>
        <taxon>Pseudomonadati</taxon>
        <taxon>Verrucomicrobiota</taxon>
        <taxon>Verrucomicrobiia</taxon>
        <taxon>Verrucomicrobiales</taxon>
        <taxon>Rubritaleaceae</taxon>
        <taxon>Rubritalea</taxon>
    </lineage>
</organism>
<dbReference type="InterPro" id="IPR050300">
    <property type="entry name" value="GDXG_lipolytic_enzyme"/>
</dbReference>
<evidence type="ECO:0000313" key="4">
    <source>
        <dbReference type="EMBL" id="SHI68147.1"/>
    </source>
</evidence>
<dbReference type="PANTHER" id="PTHR48081">
    <property type="entry name" value="AB HYDROLASE SUPERFAMILY PROTEIN C4A8.06C"/>
    <property type="match status" value="1"/>
</dbReference>
<dbReference type="Proteomes" id="UP000184510">
    <property type="component" value="Unassembled WGS sequence"/>
</dbReference>
<dbReference type="Pfam" id="PF20434">
    <property type="entry name" value="BD-FAE"/>
    <property type="match status" value="1"/>
</dbReference>
<feature type="domain" description="BD-FAE-like" evidence="3">
    <location>
        <begin position="48"/>
        <end position="224"/>
    </location>
</feature>
<dbReference type="OrthoDB" id="9815425at2"/>
<dbReference type="PANTHER" id="PTHR48081:SF30">
    <property type="entry name" value="ACETYL-HYDROLASE LIPR-RELATED"/>
    <property type="match status" value="1"/>
</dbReference>
<dbReference type="AlphaFoldDB" id="A0A1M6D4H8"/>
<dbReference type="EMBL" id="FQYR01000002">
    <property type="protein sequence ID" value="SHI68147.1"/>
    <property type="molecule type" value="Genomic_DNA"/>
</dbReference>